<dbReference type="AlphaFoldDB" id="F0SC73"/>
<dbReference type="Gene3D" id="3.40.390.10">
    <property type="entry name" value="Collagenase (Catalytic Domain)"/>
    <property type="match status" value="1"/>
</dbReference>
<keyword evidence="2" id="KW-1185">Reference proteome</keyword>
<dbReference type="HOGENOM" id="CLU_073010_0_0_10"/>
<dbReference type="SUPFAM" id="SSF55486">
    <property type="entry name" value="Metalloproteases ('zincins'), catalytic domain"/>
    <property type="match status" value="1"/>
</dbReference>
<gene>
    <name evidence="1" type="ordered locus">Pedsa_1100</name>
</gene>
<dbReference type="KEGG" id="psn:Pedsa_1100"/>
<proteinExistence type="predicted"/>
<dbReference type="InterPro" id="IPR024079">
    <property type="entry name" value="MetalloPept_cat_dom_sf"/>
</dbReference>
<dbReference type="PRINTS" id="PR00480">
    <property type="entry name" value="ASTACIN"/>
</dbReference>
<dbReference type="PROSITE" id="PS51257">
    <property type="entry name" value="PROKAR_LIPOPROTEIN"/>
    <property type="match status" value="1"/>
</dbReference>
<organism evidence="1 2">
    <name type="scientific">Pseudopedobacter saltans (strain ATCC 51119 / DSM 12145 / JCM 21818 / CCUG 39354 / LMG 10337 / NBRC 100064 / NCIMB 13643)</name>
    <name type="common">Pedobacter saltans</name>
    <dbReference type="NCBI Taxonomy" id="762903"/>
    <lineage>
        <taxon>Bacteria</taxon>
        <taxon>Pseudomonadati</taxon>
        <taxon>Bacteroidota</taxon>
        <taxon>Sphingobacteriia</taxon>
        <taxon>Sphingobacteriales</taxon>
        <taxon>Sphingobacteriaceae</taxon>
        <taxon>Pseudopedobacter</taxon>
    </lineage>
</organism>
<evidence type="ECO:0008006" key="3">
    <source>
        <dbReference type="Google" id="ProtNLM"/>
    </source>
</evidence>
<dbReference type="STRING" id="762903.Pedsa_1100"/>
<name>F0SC73_PSESL</name>
<dbReference type="EMBL" id="CP002545">
    <property type="protein sequence ID" value="ADY51670.1"/>
    <property type="molecule type" value="Genomic_DNA"/>
</dbReference>
<reference evidence="1 2" key="1">
    <citation type="journal article" date="2011" name="Stand. Genomic Sci.">
        <title>Complete genome sequence of the gliding, heparinolytic Pedobacter saltans type strain (113).</title>
        <authorList>
            <person name="Liolios K."/>
            <person name="Sikorski J."/>
            <person name="Lu M."/>
            <person name="Nolan M."/>
            <person name="Lapidus A."/>
            <person name="Lucas S."/>
            <person name="Hammon N."/>
            <person name="Deshpande S."/>
            <person name="Cheng J.F."/>
            <person name="Tapia R."/>
            <person name="Han C."/>
            <person name="Goodwin L."/>
            <person name="Pitluck S."/>
            <person name="Huntemann M."/>
            <person name="Ivanova N."/>
            <person name="Pagani I."/>
            <person name="Mavromatis K."/>
            <person name="Ovchinikova G."/>
            <person name="Pati A."/>
            <person name="Chen A."/>
            <person name="Palaniappan K."/>
            <person name="Land M."/>
            <person name="Hauser L."/>
            <person name="Brambilla E.M."/>
            <person name="Kotsyurbenko O."/>
            <person name="Rohde M."/>
            <person name="Tindall B.J."/>
            <person name="Abt B."/>
            <person name="Goker M."/>
            <person name="Detter J.C."/>
            <person name="Woyke T."/>
            <person name="Bristow J."/>
            <person name="Eisen J.A."/>
            <person name="Markowitz V."/>
            <person name="Hugenholtz P."/>
            <person name="Klenk H.P."/>
            <person name="Kyrpides N.C."/>
        </authorList>
    </citation>
    <scope>NUCLEOTIDE SEQUENCE [LARGE SCALE GENOMIC DNA]</scope>
    <source>
        <strain evidence="2">ATCC 51119 / DSM 12145 / JCM 21818 / LMG 10337 / NBRC 100064 / NCIMB 13643</strain>
    </source>
</reference>
<sequence>MNPLLPKENSILLYISMIVFCACNEIKEQNPLVIDSLSITQQQASNDELNWQDQISLDSSIANGSQELATNVTFPELNQSLADFDSVKVKGETYYIAEGDLLLSRQELIQRLNFENLLGPIEGIEKKDTQKAVVIKDHKTGNIIKWTKFPLSFAIDQHSFSTIPNGYPNVRAAILKAVQDWQSACGVKMIYLEHLDNRPGIQAGSEVDFVVSYLPSDKKETIATSFFPTTPIERRAIHIYPLYWNTNYDQTGIFRHEIGHIFGFRHEETARFRTLPTSCEKPTEQGQYSIGVKYDNVSVMHYFCGRDNGTKTLAFSKNDVKAFNILYPKN</sequence>
<evidence type="ECO:0000313" key="2">
    <source>
        <dbReference type="Proteomes" id="UP000000310"/>
    </source>
</evidence>
<dbReference type="GO" id="GO:0006508">
    <property type="term" value="P:proteolysis"/>
    <property type="evidence" value="ECO:0007669"/>
    <property type="project" value="InterPro"/>
</dbReference>
<dbReference type="RefSeq" id="WP_013632169.1">
    <property type="nucleotide sequence ID" value="NC_015177.1"/>
</dbReference>
<dbReference type="OrthoDB" id="785995at2"/>
<evidence type="ECO:0000313" key="1">
    <source>
        <dbReference type="EMBL" id="ADY51670.1"/>
    </source>
</evidence>
<dbReference type="GO" id="GO:0004222">
    <property type="term" value="F:metalloendopeptidase activity"/>
    <property type="evidence" value="ECO:0007669"/>
    <property type="project" value="InterPro"/>
</dbReference>
<dbReference type="InterPro" id="IPR001506">
    <property type="entry name" value="Peptidase_M12A"/>
</dbReference>
<accession>F0SC73</accession>
<reference evidence="2" key="2">
    <citation type="submission" date="2011-02" db="EMBL/GenBank/DDBJ databases">
        <title>The complete genome of Pedobacter saltans DSM 12145.</title>
        <authorList>
            <consortium name="US DOE Joint Genome Institute (JGI-PGF)"/>
            <person name="Lucas S."/>
            <person name="Copeland A."/>
            <person name="Lapidus A."/>
            <person name="Bruce D."/>
            <person name="Goodwin L."/>
            <person name="Pitluck S."/>
            <person name="Kyrpides N."/>
            <person name="Mavromatis K."/>
            <person name="Pagani I."/>
            <person name="Ivanova N."/>
            <person name="Ovchinnikova G."/>
            <person name="Lu M."/>
            <person name="Detter J.C."/>
            <person name="Han C."/>
            <person name="Land M."/>
            <person name="Hauser L."/>
            <person name="Markowitz V."/>
            <person name="Cheng J.-F."/>
            <person name="Hugenholtz P."/>
            <person name="Woyke T."/>
            <person name="Wu D."/>
            <person name="Tindall B."/>
            <person name="Pomrenke H.G."/>
            <person name="Brambilla E."/>
            <person name="Klenk H.-P."/>
            <person name="Eisen J.A."/>
        </authorList>
    </citation>
    <scope>NUCLEOTIDE SEQUENCE [LARGE SCALE GENOMIC DNA]</scope>
    <source>
        <strain evidence="2">ATCC 51119 / DSM 12145 / JCM 21818 / LMG 10337 / NBRC 100064 / NCIMB 13643</strain>
    </source>
</reference>
<dbReference type="eggNOG" id="ENOG503491E">
    <property type="taxonomic scope" value="Bacteria"/>
</dbReference>
<protein>
    <recommendedName>
        <fullName evidence="3">Peptidase metallopeptidase domain-containing protein</fullName>
    </recommendedName>
</protein>
<dbReference type="Proteomes" id="UP000000310">
    <property type="component" value="Chromosome"/>
</dbReference>